<dbReference type="Proteomes" id="UP000887566">
    <property type="component" value="Unplaced"/>
</dbReference>
<accession>A0A914W3Y4</accession>
<feature type="region of interest" description="Disordered" evidence="1">
    <location>
        <begin position="93"/>
        <end position="118"/>
    </location>
</feature>
<organism evidence="2 3">
    <name type="scientific">Plectus sambesii</name>
    <dbReference type="NCBI Taxonomy" id="2011161"/>
    <lineage>
        <taxon>Eukaryota</taxon>
        <taxon>Metazoa</taxon>
        <taxon>Ecdysozoa</taxon>
        <taxon>Nematoda</taxon>
        <taxon>Chromadorea</taxon>
        <taxon>Plectida</taxon>
        <taxon>Plectina</taxon>
        <taxon>Plectoidea</taxon>
        <taxon>Plectidae</taxon>
        <taxon>Plectus</taxon>
    </lineage>
</organism>
<keyword evidence="2" id="KW-1185">Reference proteome</keyword>
<sequence>MFCSAGCIKALCQKTYKTAEGKLALCCFLNNLNLVTPYLERLVLTMSSKWELLSITLFRGFTFEVGAFLLPIFSSELRKLLFSIRKANQTAVAPSRDGKQASIVAAGRQRRSASTELG</sequence>
<name>A0A914W3Y4_9BILA</name>
<evidence type="ECO:0000256" key="1">
    <source>
        <dbReference type="SAM" id="MobiDB-lite"/>
    </source>
</evidence>
<dbReference type="AlphaFoldDB" id="A0A914W3Y4"/>
<protein>
    <submittedName>
        <fullName evidence="3">Uncharacterized protein</fullName>
    </submittedName>
</protein>
<evidence type="ECO:0000313" key="3">
    <source>
        <dbReference type="WBParaSite" id="PSAMB.scaffold3118size19611.g20372.t1"/>
    </source>
</evidence>
<dbReference type="WBParaSite" id="PSAMB.scaffold3118size19611.g20372.t1">
    <property type="protein sequence ID" value="PSAMB.scaffold3118size19611.g20372.t1"/>
    <property type="gene ID" value="PSAMB.scaffold3118size19611.g20372"/>
</dbReference>
<proteinExistence type="predicted"/>
<reference evidence="3" key="1">
    <citation type="submission" date="2022-11" db="UniProtKB">
        <authorList>
            <consortium name="WormBaseParasite"/>
        </authorList>
    </citation>
    <scope>IDENTIFICATION</scope>
</reference>
<evidence type="ECO:0000313" key="2">
    <source>
        <dbReference type="Proteomes" id="UP000887566"/>
    </source>
</evidence>